<accession>A0ABV0PF73</accession>
<keyword evidence="1" id="KW-0472">Membrane</keyword>
<feature type="transmembrane region" description="Helical" evidence="1">
    <location>
        <begin position="61"/>
        <end position="83"/>
    </location>
</feature>
<dbReference type="Proteomes" id="UP001476798">
    <property type="component" value="Unassembled WGS sequence"/>
</dbReference>
<evidence type="ECO:0000256" key="1">
    <source>
        <dbReference type="SAM" id="Phobius"/>
    </source>
</evidence>
<keyword evidence="1" id="KW-1133">Transmembrane helix</keyword>
<keyword evidence="3" id="KW-1185">Reference proteome</keyword>
<evidence type="ECO:0000313" key="2">
    <source>
        <dbReference type="EMBL" id="MEQ2182046.1"/>
    </source>
</evidence>
<comment type="caution">
    <text evidence="2">The sequence shown here is derived from an EMBL/GenBank/DDBJ whole genome shotgun (WGS) entry which is preliminary data.</text>
</comment>
<gene>
    <name evidence="2" type="ORF">GOODEAATRI_017996</name>
</gene>
<sequence length="103" mass="12167">MYSICGCPRSPDSESPSLLKDERRRTPLVCVYTFHPIHNEHFSHRGKQRWMVKWRLCFRDLANHIIMACKAIDVLILFSIFMLQPQTSMYFMRVSCDKLTQSA</sequence>
<proteinExistence type="predicted"/>
<evidence type="ECO:0000313" key="3">
    <source>
        <dbReference type="Proteomes" id="UP001476798"/>
    </source>
</evidence>
<keyword evidence="1" id="KW-0812">Transmembrane</keyword>
<organism evidence="2 3">
    <name type="scientific">Goodea atripinnis</name>
    <dbReference type="NCBI Taxonomy" id="208336"/>
    <lineage>
        <taxon>Eukaryota</taxon>
        <taxon>Metazoa</taxon>
        <taxon>Chordata</taxon>
        <taxon>Craniata</taxon>
        <taxon>Vertebrata</taxon>
        <taxon>Euteleostomi</taxon>
        <taxon>Actinopterygii</taxon>
        <taxon>Neopterygii</taxon>
        <taxon>Teleostei</taxon>
        <taxon>Neoteleostei</taxon>
        <taxon>Acanthomorphata</taxon>
        <taxon>Ovalentaria</taxon>
        <taxon>Atherinomorphae</taxon>
        <taxon>Cyprinodontiformes</taxon>
        <taxon>Goodeidae</taxon>
        <taxon>Goodea</taxon>
    </lineage>
</organism>
<dbReference type="EMBL" id="JAHRIO010071468">
    <property type="protein sequence ID" value="MEQ2182046.1"/>
    <property type="molecule type" value="Genomic_DNA"/>
</dbReference>
<reference evidence="2 3" key="1">
    <citation type="submission" date="2021-06" db="EMBL/GenBank/DDBJ databases">
        <authorList>
            <person name="Palmer J.M."/>
        </authorList>
    </citation>
    <scope>NUCLEOTIDE SEQUENCE [LARGE SCALE GENOMIC DNA]</scope>
    <source>
        <strain evidence="2 3">GA_2019</strain>
        <tissue evidence="2">Muscle</tissue>
    </source>
</reference>
<name>A0ABV0PF73_9TELE</name>
<protein>
    <submittedName>
        <fullName evidence="2">Uncharacterized protein</fullName>
    </submittedName>
</protein>